<accession>A0A426XKA7</accession>
<protein>
    <submittedName>
        <fullName evidence="2">Uncharacterized protein</fullName>
    </submittedName>
</protein>
<dbReference type="AlphaFoldDB" id="A0A426XKA7"/>
<evidence type="ECO:0000313" key="3">
    <source>
        <dbReference type="Proteomes" id="UP000287651"/>
    </source>
</evidence>
<reference evidence="2 3" key="1">
    <citation type="journal article" date="2014" name="Agronomy (Basel)">
        <title>A Draft Genome Sequence for Ensete ventricosum, the Drought-Tolerant Tree Against Hunger.</title>
        <authorList>
            <person name="Harrison J."/>
            <person name="Moore K.A."/>
            <person name="Paszkiewicz K."/>
            <person name="Jones T."/>
            <person name="Grant M."/>
            <person name="Ambacheew D."/>
            <person name="Muzemil S."/>
            <person name="Studholme D.J."/>
        </authorList>
    </citation>
    <scope>NUCLEOTIDE SEQUENCE [LARGE SCALE GENOMIC DNA]</scope>
</reference>
<sequence>MFPIWAGSTAVKLYSFIRYTAMLPVAPVSASRCPSMLPKNSITVLRSQFRGGEGEREREREKRETYDEGKCDPTPFVSILSFVNDELRSFRSSIFHPPPRSRFSPASVREGGEEVALQTRVGRSLQYVTSDQCRGFVFHNQNTVLLLDFNRNVRALAHCHRLVVADGTLGHPNHINQKGRLLGP</sequence>
<feature type="compositionally biased region" description="Basic and acidic residues" evidence="1">
    <location>
        <begin position="52"/>
        <end position="68"/>
    </location>
</feature>
<proteinExistence type="predicted"/>
<organism evidence="2 3">
    <name type="scientific">Ensete ventricosum</name>
    <name type="common">Abyssinian banana</name>
    <name type="synonym">Musa ensete</name>
    <dbReference type="NCBI Taxonomy" id="4639"/>
    <lineage>
        <taxon>Eukaryota</taxon>
        <taxon>Viridiplantae</taxon>
        <taxon>Streptophyta</taxon>
        <taxon>Embryophyta</taxon>
        <taxon>Tracheophyta</taxon>
        <taxon>Spermatophyta</taxon>
        <taxon>Magnoliopsida</taxon>
        <taxon>Liliopsida</taxon>
        <taxon>Zingiberales</taxon>
        <taxon>Musaceae</taxon>
        <taxon>Ensete</taxon>
    </lineage>
</organism>
<dbReference type="EMBL" id="AMZH03019805">
    <property type="protein sequence ID" value="RRT39885.1"/>
    <property type="molecule type" value="Genomic_DNA"/>
</dbReference>
<feature type="region of interest" description="Disordered" evidence="1">
    <location>
        <begin position="48"/>
        <end position="68"/>
    </location>
</feature>
<gene>
    <name evidence="2" type="ORF">B296_00036586</name>
</gene>
<evidence type="ECO:0000313" key="2">
    <source>
        <dbReference type="EMBL" id="RRT39885.1"/>
    </source>
</evidence>
<evidence type="ECO:0000256" key="1">
    <source>
        <dbReference type="SAM" id="MobiDB-lite"/>
    </source>
</evidence>
<dbReference type="Proteomes" id="UP000287651">
    <property type="component" value="Unassembled WGS sequence"/>
</dbReference>
<comment type="caution">
    <text evidence="2">The sequence shown here is derived from an EMBL/GenBank/DDBJ whole genome shotgun (WGS) entry which is preliminary data.</text>
</comment>
<name>A0A426XKA7_ENSVE</name>